<sequence length="134" mass="14474">MSTAFSGEPAAARRRKRAETLRKRALSPLRILTMVLMLPVTTIGIAVGVYLRTSEFEREEATVHLIALAGCSAVESFVRGPFYEGQPGYHRRNDPDGDGIACGAPVPSPVQDTPPKQAEVPASRTVGNAKFLRP</sequence>
<keyword evidence="2" id="KW-0812">Transmembrane</keyword>
<evidence type="ECO:0000259" key="3">
    <source>
        <dbReference type="SMART" id="SM00894"/>
    </source>
</evidence>
<keyword evidence="2" id="KW-1133">Transmembrane helix</keyword>
<gene>
    <name evidence="4" type="ORF">RUM8411_02296</name>
</gene>
<dbReference type="EMBL" id="FWFP01000006">
    <property type="protein sequence ID" value="SLN49096.1"/>
    <property type="molecule type" value="Genomic_DNA"/>
</dbReference>
<organism evidence="4 5">
    <name type="scientific">Ruegeria meonggei</name>
    <dbReference type="NCBI Taxonomy" id="1446476"/>
    <lineage>
        <taxon>Bacteria</taxon>
        <taxon>Pseudomonadati</taxon>
        <taxon>Pseudomonadota</taxon>
        <taxon>Alphaproteobacteria</taxon>
        <taxon>Rhodobacterales</taxon>
        <taxon>Roseobacteraceae</taxon>
        <taxon>Ruegeria</taxon>
    </lineage>
</organism>
<keyword evidence="5" id="KW-1185">Reference proteome</keyword>
<protein>
    <submittedName>
        <fullName evidence="4">Excalibur calcium-binding domain protein</fullName>
    </submittedName>
</protein>
<dbReference type="InterPro" id="IPR008613">
    <property type="entry name" value="Excalibur_Ca-bd_domain"/>
</dbReference>
<accession>A0A1X6ZE08</accession>
<name>A0A1X6ZE08_9RHOB</name>
<feature type="domain" description="Excalibur calcium-binding" evidence="3">
    <location>
        <begin position="67"/>
        <end position="103"/>
    </location>
</feature>
<proteinExistence type="predicted"/>
<evidence type="ECO:0000256" key="1">
    <source>
        <dbReference type="SAM" id="MobiDB-lite"/>
    </source>
</evidence>
<keyword evidence="2" id="KW-0472">Membrane</keyword>
<feature type="transmembrane region" description="Helical" evidence="2">
    <location>
        <begin position="31"/>
        <end position="51"/>
    </location>
</feature>
<dbReference type="AlphaFoldDB" id="A0A1X6ZE08"/>
<evidence type="ECO:0000256" key="2">
    <source>
        <dbReference type="SAM" id="Phobius"/>
    </source>
</evidence>
<evidence type="ECO:0000313" key="4">
    <source>
        <dbReference type="EMBL" id="SLN49096.1"/>
    </source>
</evidence>
<dbReference type="Pfam" id="PF05901">
    <property type="entry name" value="Excalibur"/>
    <property type="match status" value="1"/>
</dbReference>
<dbReference type="SMART" id="SM00894">
    <property type="entry name" value="Excalibur"/>
    <property type="match status" value="1"/>
</dbReference>
<feature type="region of interest" description="Disordered" evidence="1">
    <location>
        <begin position="88"/>
        <end position="134"/>
    </location>
</feature>
<evidence type="ECO:0000313" key="5">
    <source>
        <dbReference type="Proteomes" id="UP000193778"/>
    </source>
</evidence>
<dbReference type="Proteomes" id="UP000193778">
    <property type="component" value="Unassembled WGS sequence"/>
</dbReference>
<reference evidence="5" key="1">
    <citation type="submission" date="2017-03" db="EMBL/GenBank/DDBJ databases">
        <authorList>
            <person name="Rodrigo-Torres L."/>
            <person name="Arahal R.D."/>
            <person name="Lucena T."/>
        </authorList>
    </citation>
    <scope>NUCLEOTIDE SEQUENCE [LARGE SCALE GENOMIC DNA]</scope>
    <source>
        <strain evidence="5">CECT 8411</strain>
    </source>
</reference>